<evidence type="ECO:0000313" key="3">
    <source>
        <dbReference type="Proteomes" id="UP000479710"/>
    </source>
</evidence>
<proteinExistence type="predicted"/>
<organism evidence="2 3">
    <name type="scientific">Oryza meyeriana var. granulata</name>
    <dbReference type="NCBI Taxonomy" id="110450"/>
    <lineage>
        <taxon>Eukaryota</taxon>
        <taxon>Viridiplantae</taxon>
        <taxon>Streptophyta</taxon>
        <taxon>Embryophyta</taxon>
        <taxon>Tracheophyta</taxon>
        <taxon>Spermatophyta</taxon>
        <taxon>Magnoliopsida</taxon>
        <taxon>Liliopsida</taxon>
        <taxon>Poales</taxon>
        <taxon>Poaceae</taxon>
        <taxon>BOP clade</taxon>
        <taxon>Oryzoideae</taxon>
        <taxon>Oryzeae</taxon>
        <taxon>Oryzinae</taxon>
        <taxon>Oryza</taxon>
        <taxon>Oryza meyeriana</taxon>
    </lineage>
</organism>
<gene>
    <name evidence="2" type="ORF">E2562_005676</name>
</gene>
<name>A0A6G1F4A6_9ORYZ</name>
<sequence length="186" mass="20356">MHAVEGCDPPPKCMSRSSIKDGPDEQFKFIPNSDEEGIDNRFSMEDGGEESEPKTELQDGGVVEEKGSGMRGGGSWLVRFGLVDSNKGEMQPATQLRFEFIPDSDEEGVDNRICTEDSNEEFVPETELQNGGALENKGDSEIGELMRGNVAGQFPVFIPFITSEEEVPSDKQDGGSQFVGVDLREQ</sequence>
<feature type="region of interest" description="Disordered" evidence="1">
    <location>
        <begin position="1"/>
        <end position="70"/>
    </location>
</feature>
<dbReference type="EMBL" id="SPHZ02000001">
    <property type="protein sequence ID" value="KAF0931679.1"/>
    <property type="molecule type" value="Genomic_DNA"/>
</dbReference>
<dbReference type="AlphaFoldDB" id="A0A6G1F4A6"/>
<reference evidence="2 3" key="1">
    <citation type="submission" date="2019-11" db="EMBL/GenBank/DDBJ databases">
        <title>Whole genome sequence of Oryza granulata.</title>
        <authorList>
            <person name="Li W."/>
        </authorList>
    </citation>
    <scope>NUCLEOTIDE SEQUENCE [LARGE SCALE GENOMIC DNA]</scope>
    <source>
        <strain evidence="3">cv. Menghai</strain>
        <tissue evidence="2">Leaf</tissue>
    </source>
</reference>
<protein>
    <submittedName>
        <fullName evidence="2">Uncharacterized protein</fullName>
    </submittedName>
</protein>
<comment type="caution">
    <text evidence="2">The sequence shown here is derived from an EMBL/GenBank/DDBJ whole genome shotgun (WGS) entry which is preliminary data.</text>
</comment>
<dbReference type="Proteomes" id="UP000479710">
    <property type="component" value="Unassembled WGS sequence"/>
</dbReference>
<evidence type="ECO:0000256" key="1">
    <source>
        <dbReference type="SAM" id="MobiDB-lite"/>
    </source>
</evidence>
<accession>A0A6G1F4A6</accession>
<feature type="compositionally biased region" description="Basic and acidic residues" evidence="1">
    <location>
        <begin position="51"/>
        <end position="68"/>
    </location>
</feature>
<feature type="compositionally biased region" description="Basic and acidic residues" evidence="1">
    <location>
        <begin position="18"/>
        <end position="27"/>
    </location>
</feature>
<feature type="region of interest" description="Disordered" evidence="1">
    <location>
        <begin position="165"/>
        <end position="186"/>
    </location>
</feature>
<evidence type="ECO:0000313" key="2">
    <source>
        <dbReference type="EMBL" id="KAF0931679.1"/>
    </source>
</evidence>
<keyword evidence="3" id="KW-1185">Reference proteome</keyword>